<dbReference type="GO" id="GO:0005634">
    <property type="term" value="C:nucleus"/>
    <property type="evidence" value="ECO:0007669"/>
    <property type="project" value="TreeGrafter"/>
</dbReference>
<feature type="compositionally biased region" description="Basic and acidic residues" evidence="5">
    <location>
        <begin position="337"/>
        <end position="359"/>
    </location>
</feature>
<comment type="catalytic activity">
    <reaction evidence="2">
        <text>ssDNA + n NTP = ssDNA/pppN(pN)n-1 hybrid + (n-1) diphosphate.</text>
        <dbReference type="EC" id="2.7.7.102"/>
    </reaction>
</comment>
<evidence type="ECO:0000256" key="1">
    <source>
        <dbReference type="ARBA" id="ARBA00026139"/>
    </source>
</evidence>
<accession>A0A1Q9DYJ4</accession>
<dbReference type="GO" id="GO:0006264">
    <property type="term" value="P:mitochondrial DNA replication"/>
    <property type="evidence" value="ECO:0007669"/>
    <property type="project" value="TreeGrafter"/>
</dbReference>
<sequence>MAILRHMSKSIIDRLLDSQYTQETLRDECWAETQCDSTQPDSELCPAKLDVEPTPGHDVCTTDEDVETTASEADDKEDHRLEVPFRGIREVAEADIAAGCNAAALRSSEDLELYLRRLGGLGHSPLHPPPPRSFARQAEAIRYLEGLLAQGVYRLHQLGLFSREFSSSGCRRFLVDTKVGFALTSAPTSRQWDQVLDKLPQQHLYEVLMETQPCWLYFDLEFPRCVNPNLDPGKVISAFYDLLNQFCFSTFGLTLDTDSLFELDSTTDEKFSKHVIAKRLQTVDGSGLGGQYHFQSLAFPNNAQAGFFVKKFMDFVRQQRLARRRAASLLFARAKPKQQEEYQKDPAKDEAPAAEKASADEAAGSPPSEVPVVDESVYTRNRCFRVLFSSKLECGTQSSAAFQPANGNADVVDSAWCAYPLVVLPHTDYSSVRKQTKACSAGWRIAGEAAAKLTKACIHILRAPLQTLLTNPWQIAVKEVLDSIGNQCDAIEEHSWFSAV</sequence>
<name>A0A1Q9DYJ4_SYMMI</name>
<evidence type="ECO:0000313" key="6">
    <source>
        <dbReference type="EMBL" id="OLQ00261.1"/>
    </source>
</evidence>
<dbReference type="Proteomes" id="UP000186817">
    <property type="component" value="Unassembled WGS sequence"/>
</dbReference>
<protein>
    <recommendedName>
        <fullName evidence="1">DNA-directed primase/polymerase protein</fullName>
        <ecNumber evidence="3">2.7.7.102</ecNumber>
    </recommendedName>
</protein>
<dbReference type="PANTHER" id="PTHR31399:SF0">
    <property type="entry name" value="DNA-DIRECTED PRIMASE_POLYMERASE PROTEIN"/>
    <property type="match status" value="1"/>
</dbReference>
<dbReference type="AlphaFoldDB" id="A0A1Q9DYJ4"/>
<dbReference type="GO" id="GO:0009411">
    <property type="term" value="P:response to UV"/>
    <property type="evidence" value="ECO:0007669"/>
    <property type="project" value="TreeGrafter"/>
</dbReference>
<dbReference type="GO" id="GO:0042276">
    <property type="term" value="P:error-prone translesion synthesis"/>
    <property type="evidence" value="ECO:0007669"/>
    <property type="project" value="InterPro"/>
</dbReference>
<dbReference type="EC" id="2.7.7.102" evidence="3"/>
<reference evidence="6 7" key="1">
    <citation type="submission" date="2016-02" db="EMBL/GenBank/DDBJ databases">
        <title>Genome analysis of coral dinoflagellate symbionts highlights evolutionary adaptations to a symbiotic lifestyle.</title>
        <authorList>
            <person name="Aranda M."/>
            <person name="Li Y."/>
            <person name="Liew Y.J."/>
            <person name="Baumgarten S."/>
            <person name="Simakov O."/>
            <person name="Wilson M."/>
            <person name="Piel J."/>
            <person name="Ashoor H."/>
            <person name="Bougouffa S."/>
            <person name="Bajic V.B."/>
            <person name="Ryu T."/>
            <person name="Ravasi T."/>
            <person name="Bayer T."/>
            <person name="Micklem G."/>
            <person name="Kim H."/>
            <person name="Bhak J."/>
            <person name="Lajeunesse T.C."/>
            <person name="Voolstra C.R."/>
        </authorList>
    </citation>
    <scope>NUCLEOTIDE SEQUENCE [LARGE SCALE GENOMIC DNA]</scope>
    <source>
        <strain evidence="6 7">CCMP2467</strain>
    </source>
</reference>
<gene>
    <name evidence="6" type="primary">primpol</name>
    <name evidence="6" type="ORF">AK812_SmicGene17077</name>
</gene>
<keyword evidence="7" id="KW-1185">Reference proteome</keyword>
<dbReference type="GO" id="GO:0003887">
    <property type="term" value="F:DNA-directed DNA polymerase activity"/>
    <property type="evidence" value="ECO:0007669"/>
    <property type="project" value="UniProtKB-EC"/>
</dbReference>
<comment type="catalytic activity">
    <reaction evidence="4">
        <text>DNA(n) + a 2'-deoxyribonucleoside 5'-triphosphate = DNA(n+1) + diphosphate</text>
        <dbReference type="Rhea" id="RHEA:22508"/>
        <dbReference type="Rhea" id="RHEA-COMP:17339"/>
        <dbReference type="Rhea" id="RHEA-COMP:17340"/>
        <dbReference type="ChEBI" id="CHEBI:33019"/>
        <dbReference type="ChEBI" id="CHEBI:61560"/>
        <dbReference type="ChEBI" id="CHEBI:173112"/>
        <dbReference type="EC" id="2.7.7.7"/>
    </reaction>
    <physiologicalReaction direction="left-to-right" evidence="4">
        <dbReference type="Rhea" id="RHEA:22509"/>
    </physiologicalReaction>
</comment>
<evidence type="ECO:0000256" key="3">
    <source>
        <dbReference type="ARBA" id="ARBA00044768"/>
    </source>
</evidence>
<feature type="region of interest" description="Disordered" evidence="5">
    <location>
        <begin position="337"/>
        <end position="371"/>
    </location>
</feature>
<evidence type="ECO:0000256" key="5">
    <source>
        <dbReference type="SAM" id="MobiDB-lite"/>
    </source>
</evidence>
<proteinExistence type="predicted"/>
<evidence type="ECO:0000256" key="4">
    <source>
        <dbReference type="ARBA" id="ARBA00047303"/>
    </source>
</evidence>
<dbReference type="EMBL" id="LSRX01000333">
    <property type="protein sequence ID" value="OLQ00261.1"/>
    <property type="molecule type" value="Genomic_DNA"/>
</dbReference>
<dbReference type="OrthoDB" id="5988181at2759"/>
<dbReference type="GO" id="GO:0003682">
    <property type="term" value="F:chromatin binding"/>
    <property type="evidence" value="ECO:0007669"/>
    <property type="project" value="TreeGrafter"/>
</dbReference>
<evidence type="ECO:0000313" key="7">
    <source>
        <dbReference type="Proteomes" id="UP000186817"/>
    </source>
</evidence>
<organism evidence="6 7">
    <name type="scientific">Symbiodinium microadriaticum</name>
    <name type="common">Dinoflagellate</name>
    <name type="synonym">Zooxanthella microadriatica</name>
    <dbReference type="NCBI Taxonomy" id="2951"/>
    <lineage>
        <taxon>Eukaryota</taxon>
        <taxon>Sar</taxon>
        <taxon>Alveolata</taxon>
        <taxon>Dinophyceae</taxon>
        <taxon>Suessiales</taxon>
        <taxon>Symbiodiniaceae</taxon>
        <taxon>Symbiodinium</taxon>
    </lineage>
</organism>
<comment type="caution">
    <text evidence="6">The sequence shown here is derived from an EMBL/GenBank/DDBJ whole genome shotgun (WGS) entry which is preliminary data.</text>
</comment>
<dbReference type="GO" id="GO:0031297">
    <property type="term" value="P:replication fork processing"/>
    <property type="evidence" value="ECO:0007669"/>
    <property type="project" value="TreeGrafter"/>
</dbReference>
<dbReference type="PANTHER" id="PTHR31399">
    <property type="entry name" value="DNA-DIRECTED PRIMASE / POLYMERASE PROTEIN"/>
    <property type="match status" value="1"/>
</dbReference>
<evidence type="ECO:0000256" key="2">
    <source>
        <dbReference type="ARBA" id="ARBA00044677"/>
    </source>
</evidence>
<feature type="compositionally biased region" description="Low complexity" evidence="5">
    <location>
        <begin position="360"/>
        <end position="371"/>
    </location>
</feature>
<dbReference type="InterPro" id="IPR044917">
    <property type="entry name" value="PRIMPOL"/>
</dbReference>
<dbReference type="GO" id="GO:0005759">
    <property type="term" value="C:mitochondrial matrix"/>
    <property type="evidence" value="ECO:0007669"/>
    <property type="project" value="TreeGrafter"/>
</dbReference>